<dbReference type="Pfam" id="PF03330">
    <property type="entry name" value="DPBB_1"/>
    <property type="match status" value="1"/>
</dbReference>
<dbReference type="Gene3D" id="2.40.40.10">
    <property type="entry name" value="RlpA-like domain"/>
    <property type="match status" value="1"/>
</dbReference>
<feature type="region of interest" description="Disordered" evidence="2">
    <location>
        <begin position="46"/>
        <end position="79"/>
    </location>
</feature>
<dbReference type="InterPro" id="IPR009009">
    <property type="entry name" value="RlpA-like_DPBB"/>
</dbReference>
<accession>A0A9W8E051</accession>
<evidence type="ECO:0000313" key="5">
    <source>
        <dbReference type="EMBL" id="KAJ1926748.1"/>
    </source>
</evidence>
<dbReference type="EMBL" id="JANBPT010000152">
    <property type="protein sequence ID" value="KAJ1926748.1"/>
    <property type="molecule type" value="Genomic_DNA"/>
</dbReference>
<feature type="signal peptide" evidence="3">
    <location>
        <begin position="1"/>
        <end position="23"/>
    </location>
</feature>
<dbReference type="InterPro" id="IPR051477">
    <property type="entry name" value="Expansin_CellWall"/>
</dbReference>
<dbReference type="SUPFAM" id="SSF50685">
    <property type="entry name" value="Barwin-like endoglucanases"/>
    <property type="match status" value="1"/>
</dbReference>
<dbReference type="OrthoDB" id="406505at2759"/>
<evidence type="ECO:0000259" key="4">
    <source>
        <dbReference type="Pfam" id="PF03330"/>
    </source>
</evidence>
<feature type="domain" description="RlpA-like protein double-psi beta-barrel" evidence="4">
    <location>
        <begin position="121"/>
        <end position="170"/>
    </location>
</feature>
<dbReference type="PANTHER" id="PTHR31836:SF28">
    <property type="entry name" value="SRCR DOMAIN-CONTAINING PROTEIN-RELATED"/>
    <property type="match status" value="1"/>
</dbReference>
<evidence type="ECO:0000256" key="1">
    <source>
        <dbReference type="ARBA" id="ARBA00022729"/>
    </source>
</evidence>
<dbReference type="InterPro" id="IPR036908">
    <property type="entry name" value="RlpA-like_sf"/>
</dbReference>
<evidence type="ECO:0000313" key="6">
    <source>
        <dbReference type="Proteomes" id="UP001150569"/>
    </source>
</evidence>
<dbReference type="CDD" id="cd22191">
    <property type="entry name" value="DPBB_RlpA_EXP_N-like"/>
    <property type="match status" value="1"/>
</dbReference>
<name>A0A9W8E051_9FUNG</name>
<feature type="compositionally biased region" description="Polar residues" evidence="2">
    <location>
        <begin position="55"/>
        <end position="65"/>
    </location>
</feature>
<evidence type="ECO:0000256" key="3">
    <source>
        <dbReference type="SAM" id="SignalP"/>
    </source>
</evidence>
<organism evidence="5 6">
    <name type="scientific">Tieghemiomyces parasiticus</name>
    <dbReference type="NCBI Taxonomy" id="78921"/>
    <lineage>
        <taxon>Eukaryota</taxon>
        <taxon>Fungi</taxon>
        <taxon>Fungi incertae sedis</taxon>
        <taxon>Zoopagomycota</taxon>
        <taxon>Kickxellomycotina</taxon>
        <taxon>Dimargaritomycetes</taxon>
        <taxon>Dimargaritales</taxon>
        <taxon>Dimargaritaceae</taxon>
        <taxon>Tieghemiomyces</taxon>
    </lineage>
</organism>
<gene>
    <name evidence="5" type="ORF">IWQ60_003517</name>
</gene>
<dbReference type="PANTHER" id="PTHR31836">
    <property type="match status" value="1"/>
</dbReference>
<dbReference type="Proteomes" id="UP001150569">
    <property type="component" value="Unassembled WGS sequence"/>
</dbReference>
<evidence type="ECO:0000256" key="2">
    <source>
        <dbReference type="SAM" id="MobiDB-lite"/>
    </source>
</evidence>
<feature type="chain" id="PRO_5040974303" description="RlpA-like protein double-psi beta-barrel domain-containing protein" evidence="3">
    <location>
        <begin position="24"/>
        <end position="175"/>
    </location>
</feature>
<proteinExistence type="predicted"/>
<keyword evidence="1 3" id="KW-0732">Signal</keyword>
<comment type="caution">
    <text evidence="5">The sequence shown here is derived from an EMBL/GenBank/DDBJ whole genome shotgun (WGS) entry which is preliminary data.</text>
</comment>
<reference evidence="5" key="1">
    <citation type="submission" date="2022-07" db="EMBL/GenBank/DDBJ databases">
        <title>Phylogenomic reconstructions and comparative analyses of Kickxellomycotina fungi.</title>
        <authorList>
            <person name="Reynolds N.K."/>
            <person name="Stajich J.E."/>
            <person name="Barry K."/>
            <person name="Grigoriev I.V."/>
            <person name="Crous P."/>
            <person name="Smith M.E."/>
        </authorList>
    </citation>
    <scope>NUCLEOTIDE SEQUENCE</scope>
    <source>
        <strain evidence="5">RSA 861</strain>
    </source>
</reference>
<protein>
    <recommendedName>
        <fullName evidence="4">RlpA-like protein double-psi beta-barrel domain-containing protein</fullName>
    </recommendedName>
</protein>
<keyword evidence="6" id="KW-1185">Reference proteome</keyword>
<sequence>MVSFTKTAMFFATAAAGLAAVEANPANTRVVYETVTNWVTTTIAPTAAVDREAESTPTADSTNTDSSGGSGEEFTGEGTYYSPSVGLGACGLQNSDSDFVAALNAPQFGSPANPNSNPLCGKKALVKGPKGSVTVTIVDKCPPCKSGDLDLSVGAFDQIADQAEGRVPISWSWVE</sequence>
<dbReference type="AlphaFoldDB" id="A0A9W8E051"/>